<dbReference type="KEGG" id="pgri:PgNI_07416"/>
<evidence type="ECO:0000256" key="4">
    <source>
        <dbReference type="ARBA" id="ARBA00023242"/>
    </source>
</evidence>
<dbReference type="Proteomes" id="UP000515153">
    <property type="component" value="Unplaced"/>
</dbReference>
<keyword evidence="6" id="KW-1185">Reference proteome</keyword>
<proteinExistence type="inferred from homology"/>
<reference evidence="7" key="3">
    <citation type="submission" date="2025-08" db="UniProtKB">
        <authorList>
            <consortium name="RefSeq"/>
        </authorList>
    </citation>
    <scope>IDENTIFICATION</scope>
    <source>
        <strain evidence="7">NI907</strain>
    </source>
</reference>
<feature type="region of interest" description="Disordered" evidence="5">
    <location>
        <begin position="1"/>
        <end position="118"/>
    </location>
</feature>
<reference evidence="7" key="1">
    <citation type="journal article" date="2019" name="Mol. Biol. Evol.">
        <title>Blast fungal genomes show frequent chromosomal changes, gene gains and losses, and effector gene turnover.</title>
        <authorList>
            <person name="Gomez Luciano L.B."/>
            <person name="Jason Tsai I."/>
            <person name="Chuma I."/>
            <person name="Tosa Y."/>
            <person name="Chen Y.H."/>
            <person name="Li J.Y."/>
            <person name="Li M.Y."/>
            <person name="Jade Lu M.Y."/>
            <person name="Nakayashiki H."/>
            <person name="Li W.H."/>
        </authorList>
    </citation>
    <scope>NUCLEOTIDE SEQUENCE</scope>
    <source>
        <strain evidence="7">NI907</strain>
    </source>
</reference>
<evidence type="ECO:0000256" key="3">
    <source>
        <dbReference type="ARBA" id="ARBA00021321"/>
    </source>
</evidence>
<feature type="compositionally biased region" description="Basic residues" evidence="5">
    <location>
        <begin position="1"/>
        <end position="16"/>
    </location>
</feature>
<dbReference type="GO" id="GO:0030686">
    <property type="term" value="C:90S preribosome"/>
    <property type="evidence" value="ECO:0007669"/>
    <property type="project" value="InterPro"/>
</dbReference>
<evidence type="ECO:0000256" key="2">
    <source>
        <dbReference type="ARBA" id="ARBA00011022"/>
    </source>
</evidence>
<evidence type="ECO:0000256" key="1">
    <source>
        <dbReference type="ARBA" id="ARBA00004604"/>
    </source>
</evidence>
<feature type="compositionally biased region" description="Basic residues" evidence="5">
    <location>
        <begin position="107"/>
        <end position="118"/>
    </location>
</feature>
<comment type="subcellular location">
    <subcellularLocation>
        <location evidence="1">Nucleus</location>
        <location evidence="1">Nucleolus</location>
    </subcellularLocation>
</comment>
<feature type="compositionally biased region" description="Low complexity" evidence="5">
    <location>
        <begin position="17"/>
        <end position="31"/>
    </location>
</feature>
<dbReference type="GO" id="GO:0030688">
    <property type="term" value="C:preribosome, small subunit precursor"/>
    <property type="evidence" value="ECO:0007669"/>
    <property type="project" value="InterPro"/>
</dbReference>
<sequence>MAPIAPKKRTSMRAKAARAATSSSSSSSAAPKRTETNNISSLLADSKRDRRQIKRSSFLSQIATKSSSGKITKRRRPSKKLAANLESLADALPDLDELEERPEPGKVRLKSIRSRPGALKRKEKLLRAETKNIGLSMAYLNKLKADGGGASSGGDQDEAMGGAREQDEKTGAGSEKVAPAAPSSTASRWAALRAHISGTMEQNPAFLENK</sequence>
<gene>
    <name evidence="7" type="ORF">PgNI_07416</name>
</gene>
<dbReference type="RefSeq" id="XP_030981719.1">
    <property type="nucleotide sequence ID" value="XM_031127429.1"/>
</dbReference>
<evidence type="ECO:0000313" key="6">
    <source>
        <dbReference type="Proteomes" id="UP000515153"/>
    </source>
</evidence>
<feature type="compositionally biased region" description="Polar residues" evidence="5">
    <location>
        <begin position="55"/>
        <end position="70"/>
    </location>
</feature>
<dbReference type="Pfam" id="PF15341">
    <property type="entry name" value="SLX9"/>
    <property type="match status" value="1"/>
</dbReference>
<dbReference type="GO" id="GO:0005730">
    <property type="term" value="C:nucleolus"/>
    <property type="evidence" value="ECO:0007669"/>
    <property type="project" value="UniProtKB-SubCell"/>
</dbReference>
<protein>
    <recommendedName>
        <fullName evidence="3">Ribosome biogenesis protein SLX9</fullName>
    </recommendedName>
</protein>
<accession>A0A6P8B3W9</accession>
<keyword evidence="4" id="KW-0539">Nucleus</keyword>
<reference evidence="7" key="2">
    <citation type="submission" date="2019-10" db="EMBL/GenBank/DDBJ databases">
        <authorList>
            <consortium name="NCBI Genome Project"/>
        </authorList>
    </citation>
    <scope>NUCLEOTIDE SEQUENCE</scope>
    <source>
        <strain evidence="7">NI907</strain>
    </source>
</reference>
<evidence type="ECO:0000313" key="7">
    <source>
        <dbReference type="RefSeq" id="XP_030981719.1"/>
    </source>
</evidence>
<organism evidence="6 7">
    <name type="scientific">Pyricularia grisea</name>
    <name type="common">Crabgrass-specific blast fungus</name>
    <name type="synonym">Magnaporthe grisea</name>
    <dbReference type="NCBI Taxonomy" id="148305"/>
    <lineage>
        <taxon>Eukaryota</taxon>
        <taxon>Fungi</taxon>
        <taxon>Dikarya</taxon>
        <taxon>Ascomycota</taxon>
        <taxon>Pezizomycotina</taxon>
        <taxon>Sordariomycetes</taxon>
        <taxon>Sordariomycetidae</taxon>
        <taxon>Magnaporthales</taxon>
        <taxon>Pyriculariaceae</taxon>
        <taxon>Pyricularia</taxon>
    </lineage>
</organism>
<comment type="similarity">
    <text evidence="2">Belongs to the SLX9 family.</text>
</comment>
<dbReference type="InterPro" id="IPR028160">
    <property type="entry name" value="Slx9-like"/>
</dbReference>
<dbReference type="GO" id="GO:0000462">
    <property type="term" value="P:maturation of SSU-rRNA from tricistronic rRNA transcript (SSU-rRNA, 5.8S rRNA, LSU-rRNA)"/>
    <property type="evidence" value="ECO:0007669"/>
    <property type="project" value="InterPro"/>
</dbReference>
<dbReference type="GeneID" id="41962338"/>
<name>A0A6P8B3W9_PYRGI</name>
<evidence type="ECO:0000256" key="5">
    <source>
        <dbReference type="SAM" id="MobiDB-lite"/>
    </source>
</evidence>
<dbReference type="AlphaFoldDB" id="A0A6P8B3W9"/>
<feature type="region of interest" description="Disordered" evidence="5">
    <location>
        <begin position="144"/>
        <end position="210"/>
    </location>
</feature>